<dbReference type="SUPFAM" id="SSF75304">
    <property type="entry name" value="Amidase signature (AS) enzymes"/>
    <property type="match status" value="1"/>
</dbReference>
<dbReference type="InterPro" id="IPR036928">
    <property type="entry name" value="AS_sf"/>
</dbReference>
<dbReference type="InterPro" id="IPR000120">
    <property type="entry name" value="Amidase"/>
</dbReference>
<proteinExistence type="predicted"/>
<dbReference type="AlphaFoldDB" id="X1RQT8"/>
<dbReference type="Gene3D" id="3.90.1300.10">
    <property type="entry name" value="Amidase signature (AS) domain"/>
    <property type="match status" value="1"/>
</dbReference>
<protein>
    <recommendedName>
        <fullName evidence="1">Amidase domain-containing protein</fullName>
    </recommendedName>
</protein>
<comment type="caution">
    <text evidence="2">The sequence shown here is derived from an EMBL/GenBank/DDBJ whole genome shotgun (WGS) entry which is preliminary data.</text>
</comment>
<dbReference type="PANTHER" id="PTHR11895">
    <property type="entry name" value="TRANSAMIDASE"/>
    <property type="match status" value="1"/>
</dbReference>
<name>X1RQT8_9ZZZZ</name>
<feature type="non-terminal residue" evidence="2">
    <location>
        <position position="122"/>
    </location>
</feature>
<gene>
    <name evidence="2" type="ORF">S12H4_23282</name>
</gene>
<evidence type="ECO:0000259" key="1">
    <source>
        <dbReference type="Pfam" id="PF01425"/>
    </source>
</evidence>
<reference evidence="2" key="1">
    <citation type="journal article" date="2014" name="Front. Microbiol.">
        <title>High frequency of phylogenetically diverse reductive dehalogenase-homologous genes in deep subseafloor sedimentary metagenomes.</title>
        <authorList>
            <person name="Kawai M."/>
            <person name="Futagami T."/>
            <person name="Toyoda A."/>
            <person name="Takaki Y."/>
            <person name="Nishi S."/>
            <person name="Hori S."/>
            <person name="Arai W."/>
            <person name="Tsubouchi T."/>
            <person name="Morono Y."/>
            <person name="Uchiyama I."/>
            <person name="Ito T."/>
            <person name="Fujiyama A."/>
            <person name="Inagaki F."/>
            <person name="Takami H."/>
        </authorList>
    </citation>
    <scope>NUCLEOTIDE SEQUENCE</scope>
    <source>
        <strain evidence="2">Expedition CK06-06</strain>
    </source>
</reference>
<accession>X1RQT8</accession>
<dbReference type="InterPro" id="IPR023631">
    <property type="entry name" value="Amidase_dom"/>
</dbReference>
<dbReference type="PANTHER" id="PTHR11895:SF151">
    <property type="entry name" value="GLUTAMYL-TRNA(GLN) AMIDOTRANSFERASE SUBUNIT A"/>
    <property type="match status" value="1"/>
</dbReference>
<dbReference type="Pfam" id="PF01425">
    <property type="entry name" value="Amidase"/>
    <property type="match status" value="1"/>
</dbReference>
<sequence>MTLNQLTAHEVVSLIKKKKITAYEVMHDIFNQIDKVDNLTKAFLVTNREEALKQAKEIDAKVKNGEKLPSLAGVAVAIKDIITTRGTETTCGSKILKGFIPPYNATVINRLKEAGAIIIGKT</sequence>
<feature type="domain" description="Amidase" evidence="1">
    <location>
        <begin position="25"/>
        <end position="122"/>
    </location>
</feature>
<organism evidence="2">
    <name type="scientific">marine sediment metagenome</name>
    <dbReference type="NCBI Taxonomy" id="412755"/>
    <lineage>
        <taxon>unclassified sequences</taxon>
        <taxon>metagenomes</taxon>
        <taxon>ecological metagenomes</taxon>
    </lineage>
</organism>
<dbReference type="EMBL" id="BARW01012328">
    <property type="protein sequence ID" value="GAI82998.1"/>
    <property type="molecule type" value="Genomic_DNA"/>
</dbReference>
<evidence type="ECO:0000313" key="2">
    <source>
        <dbReference type="EMBL" id="GAI82998.1"/>
    </source>
</evidence>
<dbReference type="GO" id="GO:0003824">
    <property type="term" value="F:catalytic activity"/>
    <property type="evidence" value="ECO:0007669"/>
    <property type="project" value="InterPro"/>
</dbReference>